<accession>A0A934MKW5</accession>
<keyword evidence="1" id="KW-0812">Transmembrane</keyword>
<proteinExistence type="predicted"/>
<dbReference type="RefSeq" id="WP_198875226.1">
    <property type="nucleotide sequence ID" value="NZ_JAEKMH010000001.1"/>
</dbReference>
<dbReference type="Proteomes" id="UP000602124">
    <property type="component" value="Unassembled WGS sequence"/>
</dbReference>
<keyword evidence="1" id="KW-0472">Membrane</keyword>
<feature type="transmembrane region" description="Helical" evidence="1">
    <location>
        <begin position="6"/>
        <end position="25"/>
    </location>
</feature>
<dbReference type="EMBL" id="JAEKMH010000001">
    <property type="protein sequence ID" value="MBJ3784021.1"/>
    <property type="molecule type" value="Genomic_DNA"/>
</dbReference>
<evidence type="ECO:0000256" key="1">
    <source>
        <dbReference type="SAM" id="Phobius"/>
    </source>
</evidence>
<gene>
    <name evidence="2" type="ORF">JEQ47_04730</name>
</gene>
<reference evidence="2" key="1">
    <citation type="submission" date="2020-12" db="EMBL/GenBank/DDBJ databases">
        <title>Devosia sp. MSA67 isolated from Mo River.</title>
        <authorList>
            <person name="Ma F."/>
            <person name="Zi Z."/>
        </authorList>
    </citation>
    <scope>NUCLEOTIDE SEQUENCE</scope>
    <source>
        <strain evidence="2">MSA67</strain>
    </source>
</reference>
<dbReference type="AlphaFoldDB" id="A0A934MKW5"/>
<comment type="caution">
    <text evidence="2">The sequence shown here is derived from an EMBL/GenBank/DDBJ whole genome shotgun (WGS) entry which is preliminary data.</text>
</comment>
<evidence type="ECO:0000313" key="2">
    <source>
        <dbReference type="EMBL" id="MBJ3784021.1"/>
    </source>
</evidence>
<keyword evidence="3" id="KW-1185">Reference proteome</keyword>
<organism evidence="2 3">
    <name type="scientific">Devosia sediminis</name>
    <dbReference type="NCBI Taxonomy" id="2798801"/>
    <lineage>
        <taxon>Bacteria</taxon>
        <taxon>Pseudomonadati</taxon>
        <taxon>Pseudomonadota</taxon>
        <taxon>Alphaproteobacteria</taxon>
        <taxon>Hyphomicrobiales</taxon>
        <taxon>Devosiaceae</taxon>
        <taxon>Devosia</taxon>
    </lineage>
</organism>
<protein>
    <submittedName>
        <fullName evidence="2">Uncharacterized protein</fullName>
    </submittedName>
</protein>
<name>A0A934MKW5_9HYPH</name>
<keyword evidence="1" id="KW-1133">Transmembrane helix</keyword>
<evidence type="ECO:0000313" key="3">
    <source>
        <dbReference type="Proteomes" id="UP000602124"/>
    </source>
</evidence>
<sequence length="111" mass="11806">MLHRNPALVVLGVTITLTLVILWVAQRFTLEGRLADRFGGIVMAAPMASELRQPPVDVSPHVCPHIDAALGAQVAPRVQVEVGWGFGVRLLIIEVGSLGECSAMVQPGVAF</sequence>